<dbReference type="Gene3D" id="3.30.9.10">
    <property type="entry name" value="D-Amino Acid Oxidase, subunit A, domain 2"/>
    <property type="match status" value="1"/>
</dbReference>
<evidence type="ECO:0000256" key="1">
    <source>
        <dbReference type="ARBA" id="ARBA00023002"/>
    </source>
</evidence>
<reference evidence="3" key="1">
    <citation type="submission" date="2006-05" db="EMBL/GenBank/DDBJ databases">
        <title>Complete sequence of chromosome 1 of Burkholderia cenocepacia AU 1054.</title>
        <authorList>
            <consortium name="US DOE Joint Genome Institute"/>
            <person name="Copeland A."/>
            <person name="Lucas S."/>
            <person name="Lapidus A."/>
            <person name="Barry K."/>
            <person name="Detter J.C."/>
            <person name="Glavina del Rio T."/>
            <person name="Hammon N."/>
            <person name="Israni S."/>
            <person name="Dalin E."/>
            <person name="Tice H."/>
            <person name="Pitluck S."/>
            <person name="Chain P."/>
            <person name="Malfatti S."/>
            <person name="Shin M."/>
            <person name="Vergez L."/>
            <person name="Schmutz J."/>
            <person name="Larimer F."/>
            <person name="Land M."/>
            <person name="Hauser L."/>
            <person name="Kyrpides N."/>
            <person name="Lykidis A."/>
            <person name="LiPuma J.J."/>
            <person name="Konstantinidis K."/>
            <person name="Tiedje J.M."/>
            <person name="Richardson P."/>
        </authorList>
    </citation>
    <scope>NUCLEOTIDE SEQUENCE [LARGE SCALE GENOMIC DNA]</scope>
    <source>
        <strain evidence="3">AU 1054</strain>
    </source>
</reference>
<dbReference type="EMBL" id="CP000378">
    <property type="protein sequence ID" value="ABF75096.1"/>
    <property type="molecule type" value="Genomic_DNA"/>
</dbReference>
<feature type="domain" description="FAD dependent oxidoreductase" evidence="2">
    <location>
        <begin position="64"/>
        <end position="423"/>
    </location>
</feature>
<gene>
    <name evidence="3" type="ordered locus">Bcen_0182</name>
</gene>
<dbReference type="PANTHER" id="PTHR13847:SF281">
    <property type="entry name" value="FAD DEPENDENT OXIDOREDUCTASE DOMAIN-CONTAINING PROTEIN"/>
    <property type="match status" value="1"/>
</dbReference>
<dbReference type="GO" id="GO:0005737">
    <property type="term" value="C:cytoplasm"/>
    <property type="evidence" value="ECO:0007669"/>
    <property type="project" value="TreeGrafter"/>
</dbReference>
<keyword evidence="1" id="KW-0560">Oxidoreductase</keyword>
<dbReference type="SUPFAM" id="SSF51905">
    <property type="entry name" value="FAD/NAD(P)-binding domain"/>
    <property type="match status" value="1"/>
</dbReference>
<sequence>MTSNNKPLIQGEARFAQTQLNIEKDNWNWCDPVRYDGERPANWYEASLSRHENSAPLAQDAVCDVLVIGAGLLGASAALHLAEAGVDTILVDKHHVGSAASGRNGGQLTSGLARWEAADMIENLSHDDAKRLWRFASAESMDLIDGIGARYALDLDRKRGHVTAAVHPGHMSALLDGADARRHLGDAGVTLVGRHQLHDEYVRSGLYHGAAIDAIGGQIHPLALVRGLVHGFRLNGGALFEGTEVLELDETPAGVVATTPGGTITARKGVVLALHNTTFRLLDGGAATTVPFFTYVSVTAPLDVDVDVATLLPAGMPVYDTQFQIDYYRPVRGNRLLFGGQGTGSCWAQPDVNAYLLTRLNTVFPQHDGRFALDYCWSGVSDFTLNGATDSRKTDGRVPMYMVQGWSGHGVAQTVRIGKAICDDFVGRNDDFSMLTGIDHRAIPLGRQLSPIAIPAAKAAMSVMSALNPGRMISF</sequence>
<evidence type="ECO:0000313" key="3">
    <source>
        <dbReference type="EMBL" id="ABF75096.1"/>
    </source>
</evidence>
<proteinExistence type="predicted"/>
<dbReference type="InterPro" id="IPR036188">
    <property type="entry name" value="FAD/NAD-bd_sf"/>
</dbReference>
<dbReference type="HOGENOM" id="CLU_007884_3_0_4"/>
<dbReference type="GO" id="GO:0016491">
    <property type="term" value="F:oxidoreductase activity"/>
    <property type="evidence" value="ECO:0007669"/>
    <property type="project" value="UniProtKB-KW"/>
</dbReference>
<dbReference type="AlphaFoldDB" id="A0A0H2XLA9"/>
<dbReference type="InterPro" id="IPR006076">
    <property type="entry name" value="FAD-dep_OxRdtase"/>
</dbReference>
<dbReference type="PANTHER" id="PTHR13847">
    <property type="entry name" value="SARCOSINE DEHYDROGENASE-RELATED"/>
    <property type="match status" value="1"/>
</dbReference>
<organism evidence="3">
    <name type="scientific">Burkholderia orbicola (strain AU 1054)</name>
    <dbReference type="NCBI Taxonomy" id="331271"/>
    <lineage>
        <taxon>Bacteria</taxon>
        <taxon>Pseudomonadati</taxon>
        <taxon>Pseudomonadota</taxon>
        <taxon>Betaproteobacteria</taxon>
        <taxon>Burkholderiales</taxon>
        <taxon>Burkholderiaceae</taxon>
        <taxon>Burkholderia</taxon>
        <taxon>Burkholderia cepacia complex</taxon>
        <taxon>Burkholderia orbicola</taxon>
    </lineage>
</organism>
<dbReference type="Gene3D" id="3.50.50.60">
    <property type="entry name" value="FAD/NAD(P)-binding domain"/>
    <property type="match status" value="1"/>
</dbReference>
<evidence type="ECO:0000259" key="2">
    <source>
        <dbReference type="Pfam" id="PF01266"/>
    </source>
</evidence>
<protein>
    <submittedName>
        <fullName evidence="3">FAD dependent oxidoreductase</fullName>
    </submittedName>
</protein>
<dbReference type="Pfam" id="PF01266">
    <property type="entry name" value="DAO"/>
    <property type="match status" value="1"/>
</dbReference>
<accession>A0A0H2XLA9</accession>
<name>A0A0H2XLA9_BURO1</name>